<evidence type="ECO:0000256" key="5">
    <source>
        <dbReference type="ARBA" id="ARBA00023002"/>
    </source>
</evidence>
<dbReference type="RefSeq" id="WP_240985131.1">
    <property type="nucleotide sequence ID" value="NZ_CDGJ01000037.1"/>
</dbReference>
<dbReference type="InterPro" id="IPR008927">
    <property type="entry name" value="6-PGluconate_DH-like_C_sf"/>
</dbReference>
<dbReference type="InterPro" id="IPR036291">
    <property type="entry name" value="NAD(P)-bd_dom_sf"/>
</dbReference>
<evidence type="ECO:0000256" key="3">
    <source>
        <dbReference type="ARBA" id="ARBA00022832"/>
    </source>
</evidence>
<feature type="domain" description="3-hydroxyacyl-CoA dehydrogenase C-terminal" evidence="10">
    <location>
        <begin position="206"/>
        <end position="303"/>
    </location>
</feature>
<dbReference type="PANTHER" id="PTHR48075:SF7">
    <property type="entry name" value="3-HYDROXYACYL-COA DEHYDROGENASE-RELATED"/>
    <property type="match status" value="1"/>
</dbReference>
<feature type="chain" id="PRO_5035902766" evidence="9">
    <location>
        <begin position="20"/>
        <end position="795"/>
    </location>
</feature>
<accession>A0A8S0WYR0</accession>
<dbReference type="AlphaFoldDB" id="A0A8S0WYR0"/>
<dbReference type="GO" id="GO:0004300">
    <property type="term" value="F:enoyl-CoA hydratase activity"/>
    <property type="evidence" value="ECO:0007669"/>
    <property type="project" value="UniProtKB-EC"/>
</dbReference>
<comment type="pathway">
    <text evidence="1">Lipid metabolism; fatty acid beta-oxidation.</text>
</comment>
<evidence type="ECO:0000256" key="6">
    <source>
        <dbReference type="ARBA" id="ARBA00023027"/>
    </source>
</evidence>
<gene>
    <name evidence="13" type="ORF">DEACI_1576</name>
    <name evidence="12" type="ORF">DEACI_2298</name>
</gene>
<evidence type="ECO:0000256" key="8">
    <source>
        <dbReference type="ARBA" id="ARBA00049556"/>
    </source>
</evidence>
<dbReference type="PANTHER" id="PTHR48075">
    <property type="entry name" value="3-HYDROXYACYL-COA DEHYDROGENASE FAMILY PROTEIN"/>
    <property type="match status" value="1"/>
</dbReference>
<dbReference type="InterPro" id="IPR006176">
    <property type="entry name" value="3-OHacyl-CoA_DH_NAD-bd"/>
</dbReference>
<organism evidence="12">
    <name type="scientific">Acididesulfobacillus acetoxydans</name>
    <dbReference type="NCBI Taxonomy" id="1561005"/>
    <lineage>
        <taxon>Bacteria</taxon>
        <taxon>Bacillati</taxon>
        <taxon>Bacillota</taxon>
        <taxon>Clostridia</taxon>
        <taxon>Eubacteriales</taxon>
        <taxon>Peptococcaceae</taxon>
        <taxon>Acididesulfobacillus</taxon>
    </lineage>
</organism>
<protein>
    <submittedName>
        <fullName evidence="13">3-hydroxyacyl-CoA dehydrogenase, NAD binding domain protein</fullName>
        <ecNumber evidence="12 13">1.1.1.35</ecNumber>
        <ecNumber evidence="12 13">4.2.1.17</ecNumber>
    </submittedName>
    <submittedName>
        <fullName evidence="12">3-hydroxyacyl-CoA dehydrogenase/enoyl-CoA hydratase</fullName>
    </submittedName>
</protein>
<dbReference type="Pfam" id="PF00378">
    <property type="entry name" value="ECH_1"/>
    <property type="match status" value="1"/>
</dbReference>
<dbReference type="EC" id="1.1.1.35" evidence="12 13"/>
<evidence type="ECO:0000256" key="9">
    <source>
        <dbReference type="SAM" id="SignalP"/>
    </source>
</evidence>
<dbReference type="Gene3D" id="3.90.226.10">
    <property type="entry name" value="2-enoyl-CoA Hydratase, Chain A, domain 1"/>
    <property type="match status" value="1"/>
</dbReference>
<evidence type="ECO:0000256" key="7">
    <source>
        <dbReference type="ARBA" id="ARBA00023098"/>
    </source>
</evidence>
<dbReference type="SUPFAM" id="SSF51735">
    <property type="entry name" value="NAD(P)-binding Rossmann-fold domains"/>
    <property type="match status" value="1"/>
</dbReference>
<evidence type="ECO:0000313" key="14">
    <source>
        <dbReference type="Proteomes" id="UP001071230"/>
    </source>
</evidence>
<keyword evidence="7" id="KW-0443">Lipid metabolism</keyword>
<evidence type="ECO:0000256" key="2">
    <source>
        <dbReference type="ARBA" id="ARBA00009463"/>
    </source>
</evidence>
<dbReference type="EC" id="4.2.1.17" evidence="12 13"/>
<dbReference type="GO" id="GO:0016042">
    <property type="term" value="P:lipid catabolic process"/>
    <property type="evidence" value="ECO:0007669"/>
    <property type="project" value="UniProtKB-KW"/>
</dbReference>
<dbReference type="Pfam" id="PF02737">
    <property type="entry name" value="3HCDH_N"/>
    <property type="match status" value="1"/>
</dbReference>
<dbReference type="Proteomes" id="UP001071230">
    <property type="component" value="Unassembled WGS sequence"/>
</dbReference>
<dbReference type="GO" id="GO:0070403">
    <property type="term" value="F:NAD+ binding"/>
    <property type="evidence" value="ECO:0007669"/>
    <property type="project" value="InterPro"/>
</dbReference>
<keyword evidence="9" id="KW-0732">Signal</keyword>
<dbReference type="EMBL" id="CDGJ01000037">
    <property type="protein sequence ID" value="CEJ07118.1"/>
    <property type="molecule type" value="Genomic_DNA"/>
</dbReference>
<dbReference type="Gene3D" id="1.10.1040.50">
    <property type="match status" value="1"/>
</dbReference>
<evidence type="ECO:0000256" key="1">
    <source>
        <dbReference type="ARBA" id="ARBA00005005"/>
    </source>
</evidence>
<proteinExistence type="inferred from homology"/>
<evidence type="ECO:0000259" key="10">
    <source>
        <dbReference type="Pfam" id="PF00725"/>
    </source>
</evidence>
<comment type="catalytic activity">
    <reaction evidence="8">
        <text>a (3S)-3-hydroxyacyl-CoA + NAD(+) = a 3-oxoacyl-CoA + NADH + H(+)</text>
        <dbReference type="Rhea" id="RHEA:22432"/>
        <dbReference type="ChEBI" id="CHEBI:15378"/>
        <dbReference type="ChEBI" id="CHEBI:57318"/>
        <dbReference type="ChEBI" id="CHEBI:57540"/>
        <dbReference type="ChEBI" id="CHEBI:57945"/>
        <dbReference type="ChEBI" id="CHEBI:90726"/>
        <dbReference type="EC" id="1.1.1.35"/>
    </reaction>
</comment>
<evidence type="ECO:0000313" key="13">
    <source>
        <dbReference type="EMBL" id="CEJ07118.1"/>
    </source>
</evidence>
<dbReference type="EMBL" id="LR746496">
    <property type="protein sequence ID" value="CAA7601631.1"/>
    <property type="molecule type" value="Genomic_DNA"/>
</dbReference>
<keyword evidence="5 12" id="KW-0560">Oxidoreductase</keyword>
<reference evidence="12" key="2">
    <citation type="submission" date="2020-01" db="EMBL/GenBank/DDBJ databases">
        <authorList>
            <person name="Hornung B."/>
        </authorList>
    </citation>
    <scope>NUCLEOTIDE SEQUENCE</scope>
    <source>
        <strain evidence="12">PacBioINE</strain>
    </source>
</reference>
<dbReference type="SUPFAM" id="SSF52096">
    <property type="entry name" value="ClpP/crotonase"/>
    <property type="match status" value="1"/>
</dbReference>
<dbReference type="InterPro" id="IPR029045">
    <property type="entry name" value="ClpP/crotonase-like_dom_sf"/>
</dbReference>
<feature type="domain" description="3-hydroxyacyl-CoA dehydrogenase NAD binding" evidence="11">
    <location>
        <begin position="5"/>
        <end position="203"/>
    </location>
</feature>
<keyword evidence="12" id="KW-0456">Lyase</keyword>
<reference evidence="13" key="1">
    <citation type="submission" date="2014-11" db="EMBL/GenBank/DDBJ databases">
        <authorList>
            <person name="Hornung B.V."/>
        </authorList>
    </citation>
    <scope>NUCLEOTIDE SEQUENCE</scope>
    <source>
        <strain evidence="13">INE</strain>
    </source>
</reference>
<dbReference type="GO" id="GO:0006631">
    <property type="term" value="P:fatty acid metabolic process"/>
    <property type="evidence" value="ECO:0007669"/>
    <property type="project" value="UniProtKB-KW"/>
</dbReference>
<dbReference type="Pfam" id="PF00725">
    <property type="entry name" value="3HCDH"/>
    <property type="match status" value="1"/>
</dbReference>
<keyword evidence="6" id="KW-0520">NAD</keyword>
<feature type="signal peptide" evidence="9">
    <location>
        <begin position="1"/>
        <end position="19"/>
    </location>
</feature>
<comment type="similarity">
    <text evidence="2">Belongs to the 3-hydroxyacyl-CoA dehydrogenase family.</text>
</comment>
<dbReference type="InterPro" id="IPR001753">
    <property type="entry name" value="Enoyl-CoA_hydra/iso"/>
</dbReference>
<dbReference type="Gene3D" id="3.40.50.720">
    <property type="entry name" value="NAD(P)-binding Rossmann-like Domain"/>
    <property type="match status" value="1"/>
</dbReference>
<dbReference type="GO" id="GO:0003857">
    <property type="term" value="F:(3S)-3-hydroxyacyl-CoA dehydrogenase (NAD+) activity"/>
    <property type="evidence" value="ECO:0007669"/>
    <property type="project" value="UniProtKB-EC"/>
</dbReference>
<keyword evidence="4" id="KW-0442">Lipid degradation</keyword>
<sequence length="795" mass="86281">MQILKAAVLGSGVMGSAIAAHLANAGIPSILLDIVPPGLTPAEEAAGLTLADRRVRNRFAQENKDKLVKMNPAPLFVPEFAERIEVGNFSDDLDRLQEVDWVIEVVVERLEVKQDLLRKVAERVRPGTIVSSNTSGISLKAMSAGLPESFGRYFLGTHFFNPPRYMKLLEIIPGPQTDAAVLSFMREFGERVLGKGVILAKDTPNFIANRIGVYGMAVTLQEMLRSGLRVEEVDALTGPVLGRPKSATFRTVDMVGLDTFVHVADNVAENVPAEKENFVLPEFIQSMLQNGWLGDKTKQGFYRKSKGPQGKVVEALDPGTMTYALPRPAVFPALEKAKAAATLSEKIRTLVSGDDPGARFAWGVLKAVLLYAAELIPEIADEIVSIDDGMRWGFNWELGPFQTWDALGVKAAAERIQAEGGQVPALVRKLLAQGYDSFYRKLGDGGMAYYSESGYREKTPSPYAFSFPEAHQAGREIFGNAGASLIDLGDGVACLEFHSPNNSIGADIVTMIHKALAEVEKNYLGLVIGNQGKNFCVGANLMLILLEAEDENWDDLDLMVREFQNSTMALKYAKKPVVAAPHGMALGGGTEICLHTHAIQAAAEAYLGLVEVGVGLIPGGGGVKEMAVRALEGVLPGVQVTPDYFFAKRFETVAMAKVSDSAEKARQMGFLRDHDRYSLNGEHVILDAKARVIDLARTFRPNLPAKVKIAGPGVRATLELGLYGMKEGGYISEHDLLIGKKLAFVLTGGNLPAGSPVTEQYLLDLEREAFLSLAGEAKTQERIRYMLTKGKPLRN</sequence>
<keyword evidence="3" id="KW-0276">Fatty acid metabolism</keyword>
<dbReference type="Proteomes" id="UP000836597">
    <property type="component" value="Chromosome"/>
</dbReference>
<dbReference type="CDD" id="cd06558">
    <property type="entry name" value="crotonase-like"/>
    <property type="match status" value="1"/>
</dbReference>
<dbReference type="InterPro" id="IPR006108">
    <property type="entry name" value="3HC_DH_C"/>
</dbReference>
<evidence type="ECO:0000256" key="4">
    <source>
        <dbReference type="ARBA" id="ARBA00022963"/>
    </source>
</evidence>
<keyword evidence="14" id="KW-1185">Reference proteome</keyword>
<dbReference type="KEGG" id="aacx:DEACI_2298"/>
<dbReference type="SUPFAM" id="SSF48179">
    <property type="entry name" value="6-phosphogluconate dehydrogenase C-terminal domain-like"/>
    <property type="match status" value="2"/>
</dbReference>
<evidence type="ECO:0000259" key="11">
    <source>
        <dbReference type="Pfam" id="PF02737"/>
    </source>
</evidence>
<evidence type="ECO:0000313" key="12">
    <source>
        <dbReference type="EMBL" id="CAA7601631.1"/>
    </source>
</evidence>
<name>A0A8S0WYR0_9FIRM</name>